<dbReference type="PANTHER" id="PTHR43105">
    <property type="entry name" value="RESPIRATORY NITRATE REDUCTASE"/>
    <property type="match status" value="1"/>
</dbReference>
<dbReference type="CDD" id="cd02790">
    <property type="entry name" value="MopB_CT_Formate-Dh_H"/>
    <property type="match status" value="1"/>
</dbReference>
<proteinExistence type="predicted"/>
<dbReference type="EMBL" id="BARW01022232">
    <property type="protein sequence ID" value="GAI97113.1"/>
    <property type="molecule type" value="Genomic_DNA"/>
</dbReference>
<reference evidence="7" key="1">
    <citation type="journal article" date="2014" name="Front. Microbiol.">
        <title>High frequency of phylogenetically diverse reductive dehalogenase-homologous genes in deep subseafloor sedimentary metagenomes.</title>
        <authorList>
            <person name="Kawai M."/>
            <person name="Futagami T."/>
            <person name="Toyoda A."/>
            <person name="Takaki Y."/>
            <person name="Nishi S."/>
            <person name="Hori S."/>
            <person name="Arai W."/>
            <person name="Tsubouchi T."/>
            <person name="Morono Y."/>
            <person name="Uchiyama I."/>
            <person name="Ito T."/>
            <person name="Fujiyama A."/>
            <person name="Inagaki F."/>
            <person name="Takami H."/>
        </authorList>
    </citation>
    <scope>NUCLEOTIDE SEQUENCE</scope>
    <source>
        <strain evidence="7">Expedition CK06-06</strain>
    </source>
</reference>
<dbReference type="AlphaFoldDB" id="X1SVX7"/>
<feature type="domain" description="Molybdopterin dinucleotide-binding" evidence="6">
    <location>
        <begin position="121"/>
        <end position="226"/>
    </location>
</feature>
<dbReference type="InterPro" id="IPR006657">
    <property type="entry name" value="MoPterin_dinucl-bd_dom"/>
</dbReference>
<feature type="domain" description="Molybdopterin oxidoreductase" evidence="5">
    <location>
        <begin position="3"/>
        <end position="32"/>
    </location>
</feature>
<dbReference type="GO" id="GO:0046872">
    <property type="term" value="F:metal ion binding"/>
    <property type="evidence" value="ECO:0007669"/>
    <property type="project" value="UniProtKB-KW"/>
</dbReference>
<dbReference type="SUPFAM" id="SSF53706">
    <property type="entry name" value="Formate dehydrogenase/DMSO reductase, domains 1-3"/>
    <property type="match status" value="1"/>
</dbReference>
<dbReference type="PANTHER" id="PTHR43105:SF14">
    <property type="entry name" value="FORMATE DEHYDROGENASE H"/>
    <property type="match status" value="1"/>
</dbReference>
<gene>
    <name evidence="7" type="ORF">S12H4_37175</name>
</gene>
<sequence>TYVDRRVQKIEKAVDPPGEAKPDWQIICELAAKMGYQDKFNYSSAEEIFEEIRSCVPQYKGISYERLKKTAGGIHWPCPAEDHPGTPTMFLQKFNTPDGLGHFQVVEFKPPAELPDNEYPYVLTTGRSIFHYHSGSMTRRTARLNDEVLGGFVEVNPEDASQAGVKDKDMVTLTTRRGSIEARARVTDDVPSGLLFVPFHFPDSCANVLTNPALDPGCKCAETKVCSVKMEVKA</sequence>
<evidence type="ECO:0000313" key="7">
    <source>
        <dbReference type="EMBL" id="GAI97113.1"/>
    </source>
</evidence>
<dbReference type="Gene3D" id="3.40.50.740">
    <property type="match status" value="1"/>
</dbReference>
<dbReference type="Pfam" id="PF00384">
    <property type="entry name" value="Molybdopterin"/>
    <property type="match status" value="1"/>
</dbReference>
<feature type="non-terminal residue" evidence="7">
    <location>
        <position position="1"/>
    </location>
</feature>
<dbReference type="InterPro" id="IPR006656">
    <property type="entry name" value="Mopterin_OxRdtase"/>
</dbReference>
<dbReference type="InterPro" id="IPR041925">
    <property type="entry name" value="CT_Formate-Dh_H"/>
</dbReference>
<name>X1SVX7_9ZZZZ</name>
<dbReference type="GO" id="GO:0051536">
    <property type="term" value="F:iron-sulfur cluster binding"/>
    <property type="evidence" value="ECO:0007669"/>
    <property type="project" value="UniProtKB-KW"/>
</dbReference>
<dbReference type="InterPro" id="IPR009010">
    <property type="entry name" value="Asp_de-COase-like_dom_sf"/>
</dbReference>
<dbReference type="GO" id="GO:0022904">
    <property type="term" value="P:respiratory electron transport chain"/>
    <property type="evidence" value="ECO:0007669"/>
    <property type="project" value="TreeGrafter"/>
</dbReference>
<keyword evidence="4" id="KW-0411">Iron-sulfur</keyword>
<dbReference type="InterPro" id="IPR050123">
    <property type="entry name" value="Prok_molybdopt-oxidoreductase"/>
</dbReference>
<keyword evidence="2" id="KW-0560">Oxidoreductase</keyword>
<evidence type="ECO:0000256" key="1">
    <source>
        <dbReference type="ARBA" id="ARBA00022723"/>
    </source>
</evidence>
<dbReference type="SUPFAM" id="SSF50692">
    <property type="entry name" value="ADC-like"/>
    <property type="match status" value="1"/>
</dbReference>
<evidence type="ECO:0000259" key="6">
    <source>
        <dbReference type="Pfam" id="PF01568"/>
    </source>
</evidence>
<comment type="caution">
    <text evidence="7">The sequence shown here is derived from an EMBL/GenBank/DDBJ whole genome shotgun (WGS) entry which is preliminary data.</text>
</comment>
<evidence type="ECO:0000256" key="4">
    <source>
        <dbReference type="ARBA" id="ARBA00023014"/>
    </source>
</evidence>
<dbReference type="GO" id="GO:0016020">
    <property type="term" value="C:membrane"/>
    <property type="evidence" value="ECO:0007669"/>
    <property type="project" value="TreeGrafter"/>
</dbReference>
<keyword evidence="1" id="KW-0479">Metal-binding</keyword>
<dbReference type="Pfam" id="PF01568">
    <property type="entry name" value="Molydop_binding"/>
    <property type="match status" value="1"/>
</dbReference>
<dbReference type="Gene3D" id="2.40.40.20">
    <property type="match status" value="1"/>
</dbReference>
<evidence type="ECO:0000256" key="3">
    <source>
        <dbReference type="ARBA" id="ARBA00023004"/>
    </source>
</evidence>
<accession>X1SVX7</accession>
<keyword evidence="3" id="KW-0408">Iron</keyword>
<protein>
    <recommendedName>
        <fullName evidence="8">Molybdopterin dinucleotide-binding domain-containing protein</fullName>
    </recommendedName>
</protein>
<evidence type="ECO:0000256" key="2">
    <source>
        <dbReference type="ARBA" id="ARBA00023002"/>
    </source>
</evidence>
<dbReference type="GO" id="GO:0043546">
    <property type="term" value="F:molybdopterin cofactor binding"/>
    <property type="evidence" value="ECO:0007669"/>
    <property type="project" value="InterPro"/>
</dbReference>
<evidence type="ECO:0008006" key="8">
    <source>
        <dbReference type="Google" id="ProtNLM"/>
    </source>
</evidence>
<evidence type="ECO:0000259" key="5">
    <source>
        <dbReference type="Pfam" id="PF00384"/>
    </source>
</evidence>
<dbReference type="GO" id="GO:0003954">
    <property type="term" value="F:NADH dehydrogenase activity"/>
    <property type="evidence" value="ECO:0007669"/>
    <property type="project" value="TreeGrafter"/>
</dbReference>
<organism evidence="7">
    <name type="scientific">marine sediment metagenome</name>
    <dbReference type="NCBI Taxonomy" id="412755"/>
    <lineage>
        <taxon>unclassified sequences</taxon>
        <taxon>metagenomes</taxon>
        <taxon>ecological metagenomes</taxon>
    </lineage>
</organism>